<accession>A0A4R1HL90</accession>
<keyword evidence="2" id="KW-1185">Reference proteome</keyword>
<proteinExistence type="predicted"/>
<gene>
    <name evidence="1" type="ORF">EV378_5045</name>
</gene>
<evidence type="ECO:0000313" key="2">
    <source>
        <dbReference type="Proteomes" id="UP000295560"/>
    </source>
</evidence>
<evidence type="ECO:0008006" key="3">
    <source>
        <dbReference type="Google" id="ProtNLM"/>
    </source>
</evidence>
<dbReference type="Proteomes" id="UP000295560">
    <property type="component" value="Unassembled WGS sequence"/>
</dbReference>
<dbReference type="EMBL" id="SMFZ01000002">
    <property type="protein sequence ID" value="TCK21070.1"/>
    <property type="molecule type" value="Genomic_DNA"/>
</dbReference>
<dbReference type="PANTHER" id="PTHR36978">
    <property type="entry name" value="P-LOOP CONTAINING NUCLEOTIDE TRIPHOSPHATE HYDROLASE"/>
    <property type="match status" value="1"/>
</dbReference>
<dbReference type="Gene3D" id="3.40.50.300">
    <property type="entry name" value="P-loop containing nucleotide triphosphate hydrolases"/>
    <property type="match status" value="1"/>
</dbReference>
<dbReference type="AlphaFoldDB" id="A0A4R1HL90"/>
<dbReference type="PANTHER" id="PTHR36978:SF4">
    <property type="entry name" value="P-LOOP CONTAINING NUCLEOSIDE TRIPHOSPHATE HYDROLASE PROTEIN"/>
    <property type="match status" value="1"/>
</dbReference>
<dbReference type="Pfam" id="PF17784">
    <property type="entry name" value="Sulfotransfer_4"/>
    <property type="match status" value="1"/>
</dbReference>
<organism evidence="1 2">
    <name type="scientific">Pseudonocardia endophytica</name>
    <dbReference type="NCBI Taxonomy" id="401976"/>
    <lineage>
        <taxon>Bacteria</taxon>
        <taxon>Bacillati</taxon>
        <taxon>Actinomycetota</taxon>
        <taxon>Actinomycetes</taxon>
        <taxon>Pseudonocardiales</taxon>
        <taxon>Pseudonocardiaceae</taxon>
        <taxon>Pseudonocardia</taxon>
    </lineage>
</organism>
<dbReference type="OrthoDB" id="285690at2"/>
<sequence length="207" mass="22556">MGLQVVGAGLCRTGTHSLKLALERLLGGSCSHMWEVIHEPAAIAGLQDYADGGTPDWDAVFDGHVAATDIVAAMPWRELHAHWPDSVVLLSSHVTPERWWTSMTPTIVAGLRDAGTAEPRGEHAGRMAFDLLHRHFHHDLDDRDGMIDAYVRHNAAVRSGTPAGRLIDWTVGDGWGPLCDVLGVPVPDEPFPHVNSTEDFLRATGQR</sequence>
<protein>
    <recommendedName>
        <fullName evidence="3">Sulfotransferase family protein</fullName>
    </recommendedName>
</protein>
<dbReference type="InterPro" id="IPR027417">
    <property type="entry name" value="P-loop_NTPase"/>
</dbReference>
<dbReference type="SUPFAM" id="SSF52540">
    <property type="entry name" value="P-loop containing nucleoside triphosphate hydrolases"/>
    <property type="match status" value="1"/>
</dbReference>
<comment type="caution">
    <text evidence="1">The sequence shown here is derived from an EMBL/GenBank/DDBJ whole genome shotgun (WGS) entry which is preliminary data.</text>
</comment>
<evidence type="ECO:0000313" key="1">
    <source>
        <dbReference type="EMBL" id="TCK21070.1"/>
    </source>
</evidence>
<reference evidence="1 2" key="1">
    <citation type="submission" date="2019-03" db="EMBL/GenBank/DDBJ databases">
        <title>Sequencing the genomes of 1000 actinobacteria strains.</title>
        <authorList>
            <person name="Klenk H.-P."/>
        </authorList>
    </citation>
    <scope>NUCLEOTIDE SEQUENCE [LARGE SCALE GENOMIC DNA]</scope>
    <source>
        <strain evidence="1 2">DSM 44969</strain>
    </source>
</reference>
<dbReference type="RefSeq" id="WP_132429866.1">
    <property type="nucleotide sequence ID" value="NZ_SMFZ01000002.1"/>
</dbReference>
<dbReference type="InterPro" id="IPR040632">
    <property type="entry name" value="Sulfotransfer_4"/>
</dbReference>
<name>A0A4R1HL90_PSEEN</name>